<evidence type="ECO:0000256" key="9">
    <source>
        <dbReference type="ARBA" id="ARBA00022989"/>
    </source>
</evidence>
<dbReference type="GO" id="GO:0098552">
    <property type="term" value="C:side of membrane"/>
    <property type="evidence" value="ECO:0007669"/>
    <property type="project" value="UniProtKB-KW"/>
</dbReference>
<dbReference type="EMBL" id="JAULSR010000006">
    <property type="protein sequence ID" value="KAK0615717.1"/>
    <property type="molecule type" value="Genomic_DNA"/>
</dbReference>
<keyword evidence="12" id="KW-0449">Lipoprotein</keyword>
<dbReference type="InterPro" id="IPR008427">
    <property type="entry name" value="Extracellular_membr_CFEM_dom"/>
</dbReference>
<evidence type="ECO:0000256" key="10">
    <source>
        <dbReference type="ARBA" id="ARBA00023136"/>
    </source>
</evidence>
<keyword evidence="11 14" id="KW-1015">Disulfide bond</keyword>
<feature type="transmembrane region" description="Helical" evidence="16">
    <location>
        <begin position="157"/>
        <end position="175"/>
    </location>
</feature>
<proteinExistence type="inferred from homology"/>
<dbReference type="PANTHER" id="PTHR33048">
    <property type="entry name" value="PTH11-LIKE INTEGRAL MEMBRANE PROTEIN (AFU_ORTHOLOGUE AFUA_5G11245)"/>
    <property type="match status" value="1"/>
</dbReference>
<evidence type="ECO:0000256" key="1">
    <source>
        <dbReference type="ARBA" id="ARBA00004141"/>
    </source>
</evidence>
<sequence>MSSDNLGAILSAIPSCGLNCLVDAITTKSNCSLTDTACSCANQAVQAAANTCVRKSCTIPDALRTQNGTSTLCGIESYHDTSYVPVLYTFFVMSTLFVLIRFASRIRQKTFLWLDDWSIVGSTIICLGFTLICTVYGTRLGVGSDIWTVPQENISLILKLSYIAIILYTVSRSLIRVSITLVYFRIFKYTGAKPVIILAFAINIAITIAYLVGELAACKPMSFYWNRWDGQHQGRCIKEWDFLLAAGVISAVHDMSLVLLPMPLIFQLKSSRRKKLVTAGLFALSLIVLIVSVMRILSLYYFTHTENITQALVGAVIWNALELYVGNICACLPSSPVIFKPIMSGLTSIFTGKGTSNSSRSRSRSHGQSADHHPHPHIHAPPGPSFPFNSSSSNNYYRHHQRAATADSAPDSRREILMTTTIQQQRNDDTSGSETYLPLHGANYGGLDLNDQRRGNVRGQAYV</sequence>
<dbReference type="GO" id="GO:0005576">
    <property type="term" value="C:extracellular region"/>
    <property type="evidence" value="ECO:0007669"/>
    <property type="project" value="UniProtKB-SubCell"/>
</dbReference>
<evidence type="ECO:0000256" key="3">
    <source>
        <dbReference type="ARBA" id="ARBA00004613"/>
    </source>
</evidence>
<dbReference type="PROSITE" id="PS52012">
    <property type="entry name" value="CFEM"/>
    <property type="match status" value="1"/>
</dbReference>
<dbReference type="SMART" id="SM00747">
    <property type="entry name" value="CFEM"/>
    <property type="match status" value="1"/>
</dbReference>
<dbReference type="PANTHER" id="PTHR33048:SF143">
    <property type="entry name" value="EXTRACELLULAR MEMBRANE PROTEIN CFEM DOMAIN-CONTAINING PROTEIN-RELATED"/>
    <property type="match status" value="1"/>
</dbReference>
<keyword evidence="6" id="KW-0336">GPI-anchor</keyword>
<evidence type="ECO:0000256" key="6">
    <source>
        <dbReference type="ARBA" id="ARBA00022622"/>
    </source>
</evidence>
<reference evidence="18" key="1">
    <citation type="submission" date="2023-06" db="EMBL/GenBank/DDBJ databases">
        <title>Genome-scale phylogeny and comparative genomics of the fungal order Sordariales.</title>
        <authorList>
            <consortium name="Lawrence Berkeley National Laboratory"/>
            <person name="Hensen N."/>
            <person name="Bonometti L."/>
            <person name="Westerberg I."/>
            <person name="Brannstrom I.O."/>
            <person name="Guillou S."/>
            <person name="Cros-Aarteil S."/>
            <person name="Calhoun S."/>
            <person name="Haridas S."/>
            <person name="Kuo A."/>
            <person name="Mondo S."/>
            <person name="Pangilinan J."/>
            <person name="Riley R."/>
            <person name="LaButti K."/>
            <person name="Andreopoulos B."/>
            <person name="Lipzen A."/>
            <person name="Chen C."/>
            <person name="Yanf M."/>
            <person name="Daum C."/>
            <person name="Ng V."/>
            <person name="Clum A."/>
            <person name="Steindorff A."/>
            <person name="Ohm R."/>
            <person name="Martin F."/>
            <person name="Silar P."/>
            <person name="Natvig D."/>
            <person name="Lalanne C."/>
            <person name="Gautier V."/>
            <person name="Ament-velasquez S.L."/>
            <person name="Kruys A."/>
            <person name="Hutchinson M.I."/>
            <person name="Powell A.J."/>
            <person name="Barry K."/>
            <person name="Miller A.N."/>
            <person name="Grigoriev I.V."/>
            <person name="Debuchy R."/>
            <person name="Gladieux P."/>
            <person name="Thoren M.H."/>
            <person name="Johannesson H."/>
        </authorList>
    </citation>
    <scope>NUCLEOTIDE SEQUENCE</scope>
    <source>
        <strain evidence="18">SMH3391-2</strain>
    </source>
</reference>
<dbReference type="GO" id="GO:0046872">
    <property type="term" value="F:metal ion binding"/>
    <property type="evidence" value="ECO:0007669"/>
    <property type="project" value="UniProtKB-UniRule"/>
</dbReference>
<comment type="subcellular location">
    <subcellularLocation>
        <location evidence="2">Membrane</location>
        <topology evidence="2">Lipid-anchor</topology>
        <topology evidence="2">GPI-anchor</topology>
    </subcellularLocation>
    <subcellularLocation>
        <location evidence="1">Membrane</location>
        <topology evidence="1">Multi-pass membrane protein</topology>
    </subcellularLocation>
    <subcellularLocation>
        <location evidence="3">Secreted</location>
    </subcellularLocation>
</comment>
<evidence type="ECO:0000256" key="2">
    <source>
        <dbReference type="ARBA" id="ARBA00004589"/>
    </source>
</evidence>
<comment type="caution">
    <text evidence="14">Lacks conserved residue(s) required for the propagation of feature annotation.</text>
</comment>
<evidence type="ECO:0000256" key="13">
    <source>
        <dbReference type="ARBA" id="ARBA00038359"/>
    </source>
</evidence>
<keyword evidence="14" id="KW-0349">Heme</keyword>
<comment type="similarity">
    <text evidence="4">Belongs to the RBT5 family.</text>
</comment>
<evidence type="ECO:0000256" key="14">
    <source>
        <dbReference type="PROSITE-ProRule" id="PRU01356"/>
    </source>
</evidence>
<feature type="disulfide bond" evidence="14">
    <location>
        <begin position="31"/>
        <end position="38"/>
    </location>
</feature>
<evidence type="ECO:0000259" key="17">
    <source>
        <dbReference type="PROSITE" id="PS52012"/>
    </source>
</evidence>
<keyword evidence="8" id="KW-0732">Signal</keyword>
<evidence type="ECO:0000256" key="4">
    <source>
        <dbReference type="ARBA" id="ARBA00010031"/>
    </source>
</evidence>
<feature type="region of interest" description="Disordered" evidence="15">
    <location>
        <begin position="353"/>
        <end position="394"/>
    </location>
</feature>
<organism evidence="18 19">
    <name type="scientific">Bombardia bombarda</name>
    <dbReference type="NCBI Taxonomy" id="252184"/>
    <lineage>
        <taxon>Eukaryota</taxon>
        <taxon>Fungi</taxon>
        <taxon>Dikarya</taxon>
        <taxon>Ascomycota</taxon>
        <taxon>Pezizomycotina</taxon>
        <taxon>Sordariomycetes</taxon>
        <taxon>Sordariomycetidae</taxon>
        <taxon>Sordariales</taxon>
        <taxon>Lasiosphaeriaceae</taxon>
        <taxon>Bombardia</taxon>
    </lineage>
</organism>
<keyword evidence="14" id="KW-0408">Iron</keyword>
<evidence type="ECO:0000313" key="18">
    <source>
        <dbReference type="EMBL" id="KAK0615717.1"/>
    </source>
</evidence>
<evidence type="ECO:0000256" key="15">
    <source>
        <dbReference type="SAM" id="MobiDB-lite"/>
    </source>
</evidence>
<name>A0AA39WHZ1_9PEZI</name>
<evidence type="ECO:0000256" key="8">
    <source>
        <dbReference type="ARBA" id="ARBA00022729"/>
    </source>
</evidence>
<dbReference type="Pfam" id="PF20684">
    <property type="entry name" value="Fung_rhodopsin"/>
    <property type="match status" value="1"/>
</dbReference>
<feature type="disulfide bond" evidence="14">
    <location>
        <begin position="40"/>
        <end position="73"/>
    </location>
</feature>
<feature type="transmembrane region" description="Helical" evidence="16">
    <location>
        <begin position="116"/>
        <end position="137"/>
    </location>
</feature>
<feature type="transmembrane region" description="Helical" evidence="16">
    <location>
        <begin position="86"/>
        <end position="104"/>
    </location>
</feature>
<comment type="similarity">
    <text evidence="13">Belongs to the SAT4 family.</text>
</comment>
<keyword evidence="6" id="KW-0325">Glycoprotein</keyword>
<feature type="transmembrane region" description="Helical" evidence="16">
    <location>
        <begin position="276"/>
        <end position="302"/>
    </location>
</feature>
<dbReference type="AlphaFoldDB" id="A0AA39WHZ1"/>
<accession>A0AA39WHZ1</accession>
<evidence type="ECO:0000256" key="11">
    <source>
        <dbReference type="ARBA" id="ARBA00023157"/>
    </source>
</evidence>
<dbReference type="Proteomes" id="UP001174934">
    <property type="component" value="Unassembled WGS sequence"/>
</dbReference>
<evidence type="ECO:0000256" key="7">
    <source>
        <dbReference type="ARBA" id="ARBA00022692"/>
    </source>
</evidence>
<comment type="caution">
    <text evidence="18">The sequence shown here is derived from an EMBL/GenBank/DDBJ whole genome shotgun (WGS) entry which is preliminary data.</text>
</comment>
<evidence type="ECO:0000313" key="19">
    <source>
        <dbReference type="Proteomes" id="UP001174934"/>
    </source>
</evidence>
<evidence type="ECO:0000256" key="12">
    <source>
        <dbReference type="ARBA" id="ARBA00023288"/>
    </source>
</evidence>
<keyword evidence="7 16" id="KW-0812">Transmembrane</keyword>
<dbReference type="InterPro" id="IPR052337">
    <property type="entry name" value="SAT4-like"/>
</dbReference>
<keyword evidence="10 16" id="KW-0472">Membrane</keyword>
<evidence type="ECO:0000256" key="5">
    <source>
        <dbReference type="ARBA" id="ARBA00022525"/>
    </source>
</evidence>
<evidence type="ECO:0000256" key="16">
    <source>
        <dbReference type="SAM" id="Phobius"/>
    </source>
</evidence>
<feature type="domain" description="CFEM" evidence="17">
    <location>
        <begin position="1"/>
        <end position="99"/>
    </location>
</feature>
<keyword evidence="19" id="KW-1185">Reference proteome</keyword>
<feature type="transmembrane region" description="Helical" evidence="16">
    <location>
        <begin position="195"/>
        <end position="213"/>
    </location>
</feature>
<feature type="transmembrane region" description="Helical" evidence="16">
    <location>
        <begin position="242"/>
        <end position="264"/>
    </location>
</feature>
<keyword evidence="5" id="KW-0964">Secreted</keyword>
<keyword evidence="9 16" id="KW-1133">Transmembrane helix</keyword>
<feature type="binding site" description="axial binding residue" evidence="14">
    <location>
        <position position="35"/>
    </location>
    <ligand>
        <name>heme</name>
        <dbReference type="ChEBI" id="CHEBI:30413"/>
    </ligand>
    <ligandPart>
        <name>Fe</name>
        <dbReference type="ChEBI" id="CHEBI:18248"/>
    </ligandPart>
</feature>
<dbReference type="InterPro" id="IPR049326">
    <property type="entry name" value="Rhodopsin_dom_fungi"/>
</dbReference>
<protein>
    <recommendedName>
        <fullName evidence="17">CFEM domain-containing protein</fullName>
    </recommendedName>
</protein>
<dbReference type="Pfam" id="PF05730">
    <property type="entry name" value="CFEM"/>
    <property type="match status" value="1"/>
</dbReference>
<gene>
    <name evidence="18" type="ORF">B0T17DRAFT_352214</name>
</gene>
<keyword evidence="14" id="KW-0479">Metal-binding</keyword>